<dbReference type="AlphaFoldDB" id="Q989U9"/>
<dbReference type="RefSeq" id="WP_010913914.1">
    <property type="nucleotide sequence ID" value="NC_002678.2"/>
</dbReference>
<dbReference type="InterPro" id="IPR012337">
    <property type="entry name" value="RNaseH-like_sf"/>
</dbReference>
<dbReference type="InterPro" id="IPR015378">
    <property type="entry name" value="Transposase-like_Mu_C"/>
</dbReference>
<evidence type="ECO:0000313" key="3">
    <source>
        <dbReference type="EMBL" id="BAB52595.1"/>
    </source>
</evidence>
<gene>
    <name evidence="3" type="ordered locus">mlr6273</name>
</gene>
<dbReference type="InterPro" id="IPR009004">
    <property type="entry name" value="Transposase_Mu_C"/>
</dbReference>
<dbReference type="eggNOG" id="COG2801">
    <property type="taxonomic scope" value="Bacteria"/>
</dbReference>
<sequence>MGDDTNDDYGDRARWNEACRREEAIRKLVERYPKGLSGQAVADLAWELDLSRATLYRMIRLFRAGGTVSSLMDRKRGRRQGHRALNKDREALVRRTIEGFYLKPTRPSFAQLVRQVQIACAAAGLTPPNWRTIKSRVEEVDLRVRGRKRGESEVVKATTATPGALSASRPLELVQIDHTKVDVFVVDEDTRQPLGRPWLTLALDIFSRMVTGLYLTMEAPSRLSTSLCILHSVFDKTPWLQERGIHEAWPVAGLPGTIHVDNGADFRSHAFERACRDNGIQIDWRPPGTPHFGGHIERLIGTQMGAVHLLPGSTSSNIEERREYDAKRHATLTLRELERYIALEIVGQYHHAIHGALRRPPIAVWRQHESELVLRLPNDRMQFWISFLPEAERTLRPTGIHLFNIRYWSPAFAADIGRAKARLIVKYDPRDLSRVFVRRHSGSFVEARYADVTLAPITLWEAQAARRKLNAQGKREIDMHVLVRTALSQRELIEEAKHKTQGRLRLAKTNVDDDEVGSLRGVDSSKPVPSVEDLD</sequence>
<feature type="region of interest" description="Disordered" evidence="1">
    <location>
        <begin position="515"/>
        <end position="535"/>
    </location>
</feature>
<organism evidence="3 4">
    <name type="scientific">Mesorhizobium japonicum (strain LMG 29417 / CECT 9101 / MAFF 303099)</name>
    <name type="common">Mesorhizobium loti (strain MAFF 303099)</name>
    <dbReference type="NCBI Taxonomy" id="266835"/>
    <lineage>
        <taxon>Bacteria</taxon>
        <taxon>Pseudomonadati</taxon>
        <taxon>Pseudomonadota</taxon>
        <taxon>Alphaproteobacteria</taxon>
        <taxon>Hyphomicrobiales</taxon>
        <taxon>Phyllobacteriaceae</taxon>
        <taxon>Mesorhizobium</taxon>
    </lineage>
</organism>
<dbReference type="InterPro" id="IPR001584">
    <property type="entry name" value="Integrase_cat-core"/>
</dbReference>
<dbReference type="Gene3D" id="3.30.420.10">
    <property type="entry name" value="Ribonuclease H-like superfamily/Ribonuclease H"/>
    <property type="match status" value="1"/>
</dbReference>
<dbReference type="EMBL" id="BA000012">
    <property type="protein sequence ID" value="BAB52595.1"/>
    <property type="molecule type" value="Genomic_DNA"/>
</dbReference>
<protein>
    <submittedName>
        <fullName evidence="3">Transposase</fullName>
    </submittedName>
</protein>
<accession>Q989U9</accession>
<dbReference type="Gene3D" id="2.30.30.130">
    <property type="entry name" value="Transposase, Mu, C-terminal"/>
    <property type="match status" value="1"/>
</dbReference>
<dbReference type="HOGENOM" id="CLU_017991_4_0_5"/>
<feature type="domain" description="Integrase catalytic" evidence="2">
    <location>
        <begin position="166"/>
        <end position="369"/>
    </location>
</feature>
<dbReference type="Pfam" id="PF09299">
    <property type="entry name" value="Mu-transpos_C"/>
    <property type="match status" value="1"/>
</dbReference>
<dbReference type="PROSITE" id="PS50994">
    <property type="entry name" value="INTEGRASE"/>
    <property type="match status" value="1"/>
</dbReference>
<evidence type="ECO:0000259" key="2">
    <source>
        <dbReference type="PROSITE" id="PS50994"/>
    </source>
</evidence>
<name>Q989U9_RHILO</name>
<dbReference type="SUPFAM" id="SSF53098">
    <property type="entry name" value="Ribonuclease H-like"/>
    <property type="match status" value="1"/>
</dbReference>
<dbReference type="GO" id="GO:0015074">
    <property type="term" value="P:DNA integration"/>
    <property type="evidence" value="ECO:0007669"/>
    <property type="project" value="InterPro"/>
</dbReference>
<dbReference type="KEGG" id="mlo:mlr6273"/>
<dbReference type="GO" id="GO:0003676">
    <property type="term" value="F:nucleic acid binding"/>
    <property type="evidence" value="ECO:0007669"/>
    <property type="project" value="InterPro"/>
</dbReference>
<dbReference type="Gene3D" id="1.10.10.60">
    <property type="entry name" value="Homeodomain-like"/>
    <property type="match status" value="1"/>
</dbReference>
<dbReference type="Pfam" id="PF13551">
    <property type="entry name" value="HTH_29"/>
    <property type="match status" value="1"/>
</dbReference>
<evidence type="ECO:0000256" key="1">
    <source>
        <dbReference type="SAM" id="MobiDB-lite"/>
    </source>
</evidence>
<reference evidence="3 4" key="1">
    <citation type="journal article" date="2000" name="DNA Res.">
        <title>Complete genome structure of the nitrogen-fixing symbiotic bacterium Mesorhizobium loti.</title>
        <authorList>
            <person name="Kaneko T."/>
            <person name="Nakamura Y."/>
            <person name="Sato S."/>
            <person name="Asamizu E."/>
            <person name="Kato T."/>
            <person name="Sasamoto S."/>
            <person name="Watanabe A."/>
            <person name="Idesawa K."/>
            <person name="Ishikawa A."/>
            <person name="Kawashima K."/>
            <person name="Kimura T."/>
            <person name="Kishida Y."/>
            <person name="Kiyokawa C."/>
            <person name="Kohara M."/>
            <person name="Matsumoto M."/>
            <person name="Matsuno A."/>
            <person name="Mochizuki Y."/>
            <person name="Nakayama S."/>
            <person name="Nakazaki N."/>
            <person name="Shimpo S."/>
            <person name="Sugimoto M."/>
            <person name="Takeuchi C."/>
            <person name="Yamada M."/>
            <person name="Tabata S."/>
        </authorList>
    </citation>
    <scope>NUCLEOTIDE SEQUENCE [LARGE SCALE GENOMIC DNA]</scope>
    <source>
        <strain evidence="4">LMG 29417 / CECT 9101 / MAFF 303099</strain>
    </source>
</reference>
<proteinExistence type="predicted"/>
<dbReference type="PATRIC" id="fig|266835.9.peg.4984"/>
<dbReference type="Proteomes" id="UP000000552">
    <property type="component" value="Chromosome"/>
</dbReference>
<dbReference type="InterPro" id="IPR036397">
    <property type="entry name" value="RNaseH_sf"/>
</dbReference>
<dbReference type="SUPFAM" id="SSF50610">
    <property type="entry name" value="mu transposase, C-terminal domain"/>
    <property type="match status" value="1"/>
</dbReference>
<evidence type="ECO:0000313" key="4">
    <source>
        <dbReference type="Proteomes" id="UP000000552"/>
    </source>
</evidence>